<dbReference type="EMBL" id="KQ461185">
    <property type="protein sequence ID" value="KPJ07406.1"/>
    <property type="molecule type" value="Genomic_DNA"/>
</dbReference>
<name>A0A194QV23_PAPMA</name>
<evidence type="ECO:0000313" key="1">
    <source>
        <dbReference type="EMBL" id="KPJ07406.1"/>
    </source>
</evidence>
<reference evidence="1 2" key="1">
    <citation type="journal article" date="2015" name="Nat. Commun.">
        <title>Outbred genome sequencing and CRISPR/Cas9 gene editing in butterflies.</title>
        <authorList>
            <person name="Li X."/>
            <person name="Fan D."/>
            <person name="Zhang W."/>
            <person name="Liu G."/>
            <person name="Zhang L."/>
            <person name="Zhao L."/>
            <person name="Fang X."/>
            <person name="Chen L."/>
            <person name="Dong Y."/>
            <person name="Chen Y."/>
            <person name="Ding Y."/>
            <person name="Zhao R."/>
            <person name="Feng M."/>
            <person name="Zhu Y."/>
            <person name="Feng Y."/>
            <person name="Jiang X."/>
            <person name="Zhu D."/>
            <person name="Xiang H."/>
            <person name="Feng X."/>
            <person name="Li S."/>
            <person name="Wang J."/>
            <person name="Zhang G."/>
            <person name="Kronforst M.R."/>
            <person name="Wang W."/>
        </authorList>
    </citation>
    <scope>NUCLEOTIDE SEQUENCE [LARGE SCALE GENOMIC DNA]</scope>
    <source>
        <strain evidence="1">Ya'a_city_454_Pm</strain>
        <tissue evidence="1">Whole body</tissue>
    </source>
</reference>
<sequence length="141" mass="14796">MGWGPGRGGATAQCMSAVGGVFGGHINAQRLGIVQIAAYPPSAQAHAAASVSGSRAMALAAASVVLFRVAVAASRSRLSHHKSASIRNGQSCIFSCSYFPSCLLFKETKTVTYQKQPTGLLLTAHDIKITEDKHGKRQNLK</sequence>
<evidence type="ECO:0000313" key="2">
    <source>
        <dbReference type="Proteomes" id="UP000053240"/>
    </source>
</evidence>
<gene>
    <name evidence="1" type="ORF">RR48_08419</name>
</gene>
<protein>
    <submittedName>
        <fullName evidence="1">Uncharacterized protein</fullName>
    </submittedName>
</protein>
<accession>A0A194QV23</accession>
<dbReference type="Proteomes" id="UP000053240">
    <property type="component" value="Unassembled WGS sequence"/>
</dbReference>
<keyword evidence="2" id="KW-1185">Reference proteome</keyword>
<dbReference type="AlphaFoldDB" id="A0A194QV23"/>
<organism evidence="1 2">
    <name type="scientific">Papilio machaon</name>
    <name type="common">Old World swallowtail butterfly</name>
    <dbReference type="NCBI Taxonomy" id="76193"/>
    <lineage>
        <taxon>Eukaryota</taxon>
        <taxon>Metazoa</taxon>
        <taxon>Ecdysozoa</taxon>
        <taxon>Arthropoda</taxon>
        <taxon>Hexapoda</taxon>
        <taxon>Insecta</taxon>
        <taxon>Pterygota</taxon>
        <taxon>Neoptera</taxon>
        <taxon>Endopterygota</taxon>
        <taxon>Lepidoptera</taxon>
        <taxon>Glossata</taxon>
        <taxon>Ditrysia</taxon>
        <taxon>Papilionoidea</taxon>
        <taxon>Papilionidae</taxon>
        <taxon>Papilioninae</taxon>
        <taxon>Papilio</taxon>
    </lineage>
</organism>
<dbReference type="InParanoid" id="A0A194QV23"/>
<proteinExistence type="predicted"/>